<comment type="caution">
    <text evidence="2">The sequence shown here is derived from an EMBL/GenBank/DDBJ whole genome shotgun (WGS) entry which is preliminary data.</text>
</comment>
<name>A0A133VNT2_9EURY</name>
<dbReference type="Proteomes" id="UP000070175">
    <property type="component" value="Unassembled WGS sequence"/>
</dbReference>
<feature type="region of interest" description="Disordered" evidence="1">
    <location>
        <begin position="1"/>
        <end position="81"/>
    </location>
</feature>
<evidence type="ECO:0000256" key="1">
    <source>
        <dbReference type="SAM" id="MobiDB-lite"/>
    </source>
</evidence>
<accession>A0A133VNT2</accession>
<dbReference type="AlphaFoldDB" id="A0A133VNT2"/>
<feature type="compositionally biased region" description="Basic residues" evidence="1">
    <location>
        <begin position="70"/>
        <end position="81"/>
    </location>
</feature>
<proteinExistence type="predicted"/>
<feature type="compositionally biased region" description="Basic and acidic residues" evidence="1">
    <location>
        <begin position="27"/>
        <end position="37"/>
    </location>
</feature>
<protein>
    <submittedName>
        <fullName evidence="2">Uncharacterized protein</fullName>
    </submittedName>
</protein>
<evidence type="ECO:0000313" key="3">
    <source>
        <dbReference type="Proteomes" id="UP000070175"/>
    </source>
</evidence>
<keyword evidence="3" id="KW-1185">Reference proteome</keyword>
<dbReference type="EMBL" id="LHYJ01000029">
    <property type="protein sequence ID" value="KXB08070.1"/>
    <property type="molecule type" value="Genomic_DNA"/>
</dbReference>
<organism evidence="2 3">
    <name type="scientific">candidate division MSBL1 archaeon SCGC-AAA382N08</name>
    <dbReference type="NCBI Taxonomy" id="1698285"/>
    <lineage>
        <taxon>Archaea</taxon>
        <taxon>Methanobacteriati</taxon>
        <taxon>Methanobacteriota</taxon>
        <taxon>candidate division MSBL1</taxon>
    </lineage>
</organism>
<gene>
    <name evidence="2" type="ORF">AKJ56_01925</name>
</gene>
<reference evidence="2 3" key="1">
    <citation type="journal article" date="2016" name="Sci. Rep.">
        <title>Metabolic traits of an uncultured archaeal lineage -MSBL1- from brine pools of the Red Sea.</title>
        <authorList>
            <person name="Mwirichia R."/>
            <person name="Alam I."/>
            <person name="Rashid M."/>
            <person name="Vinu M."/>
            <person name="Ba-Alawi W."/>
            <person name="Anthony Kamau A."/>
            <person name="Kamanda Ngugi D."/>
            <person name="Goker M."/>
            <person name="Klenk H.P."/>
            <person name="Bajic V."/>
            <person name="Stingl U."/>
        </authorList>
    </citation>
    <scope>NUCLEOTIDE SEQUENCE [LARGE SCALE GENOMIC DNA]</scope>
    <source>
        <strain evidence="2">SCGC-AAA382N08</strain>
    </source>
</reference>
<sequence>MEEAEAFAEYVDVQISKDLAGEMEEEAKERQGERTDLNEDDEHCGNISTKSEDEEENKSRTKPSCSLSRKSQRNYSRCHSK</sequence>
<evidence type="ECO:0000313" key="2">
    <source>
        <dbReference type="EMBL" id="KXB08070.1"/>
    </source>
</evidence>